<dbReference type="EMBL" id="CP066092">
    <property type="protein sequence ID" value="QQB21546.1"/>
    <property type="molecule type" value="Genomic_DNA"/>
</dbReference>
<dbReference type="PANTHER" id="PTHR43280:SF14">
    <property type="entry name" value="MELIBIOSE OPERON REGULATORY PROTEIN"/>
    <property type="match status" value="1"/>
</dbReference>
<dbReference type="PROSITE" id="PS00041">
    <property type="entry name" value="HTH_ARAC_FAMILY_1"/>
    <property type="match status" value="1"/>
</dbReference>
<evidence type="ECO:0000313" key="5">
    <source>
        <dbReference type="EMBL" id="QQB21546.1"/>
    </source>
</evidence>
<dbReference type="GeneID" id="69551319"/>
<dbReference type="PRINTS" id="PR00032">
    <property type="entry name" value="HTHARAC"/>
</dbReference>
<dbReference type="RefSeq" id="WP_082035491.1">
    <property type="nucleotide sequence ID" value="NZ_CAWMFX010000041.1"/>
</dbReference>
<dbReference type="PANTHER" id="PTHR43280">
    <property type="entry name" value="ARAC-FAMILY TRANSCRIPTIONAL REGULATOR"/>
    <property type="match status" value="1"/>
</dbReference>
<organism evidence="5 6">
    <name type="scientific">Aeromonas jandaei</name>
    <dbReference type="NCBI Taxonomy" id="650"/>
    <lineage>
        <taxon>Bacteria</taxon>
        <taxon>Pseudomonadati</taxon>
        <taxon>Pseudomonadota</taxon>
        <taxon>Gammaproteobacteria</taxon>
        <taxon>Aeromonadales</taxon>
        <taxon>Aeromonadaceae</taxon>
        <taxon>Aeromonas</taxon>
    </lineage>
</organism>
<keyword evidence="2" id="KW-0238">DNA-binding</keyword>
<protein>
    <submittedName>
        <fullName evidence="5">Transcriptional regulator MelR</fullName>
    </submittedName>
</protein>
<dbReference type="Gene3D" id="2.60.120.10">
    <property type="entry name" value="Jelly Rolls"/>
    <property type="match status" value="1"/>
</dbReference>
<dbReference type="InterPro" id="IPR018062">
    <property type="entry name" value="HTH_AraC-typ_CS"/>
</dbReference>
<proteinExistence type="predicted"/>
<dbReference type="SMART" id="SM00342">
    <property type="entry name" value="HTH_ARAC"/>
    <property type="match status" value="1"/>
</dbReference>
<dbReference type="InterPro" id="IPR014710">
    <property type="entry name" value="RmlC-like_jellyroll"/>
</dbReference>
<dbReference type="InterPro" id="IPR009057">
    <property type="entry name" value="Homeodomain-like_sf"/>
</dbReference>
<dbReference type="InterPro" id="IPR011051">
    <property type="entry name" value="RmlC_Cupin_sf"/>
</dbReference>
<name>A0A7T4DR82_AERJA</name>
<gene>
    <name evidence="5" type="primary">melR</name>
    <name evidence="5" type="ORF">I6H43_08525</name>
</gene>
<dbReference type="InterPro" id="IPR018060">
    <property type="entry name" value="HTH_AraC"/>
</dbReference>
<dbReference type="Pfam" id="PF12833">
    <property type="entry name" value="HTH_18"/>
    <property type="match status" value="1"/>
</dbReference>
<keyword evidence="6" id="KW-1185">Reference proteome</keyword>
<dbReference type="SUPFAM" id="SSF51182">
    <property type="entry name" value="RmlC-like cupins"/>
    <property type="match status" value="1"/>
</dbReference>
<evidence type="ECO:0000256" key="3">
    <source>
        <dbReference type="ARBA" id="ARBA00023163"/>
    </source>
</evidence>
<dbReference type="Proteomes" id="UP000595481">
    <property type="component" value="Chromosome"/>
</dbReference>
<evidence type="ECO:0000256" key="2">
    <source>
        <dbReference type="ARBA" id="ARBA00023125"/>
    </source>
</evidence>
<dbReference type="Gene3D" id="1.10.10.60">
    <property type="entry name" value="Homeodomain-like"/>
    <property type="match status" value="2"/>
</dbReference>
<accession>A0A7T4DR82</accession>
<dbReference type="SUPFAM" id="SSF46689">
    <property type="entry name" value="Homeodomain-like"/>
    <property type="match status" value="2"/>
</dbReference>
<dbReference type="InterPro" id="IPR020449">
    <property type="entry name" value="Tscrpt_reg_AraC-type_HTH"/>
</dbReference>
<reference evidence="5 6" key="1">
    <citation type="submission" date="2020-12" db="EMBL/GenBank/DDBJ databases">
        <title>FDA dAtabase for Regulatory Grade micrObial Sequences (FDA-ARGOS): Supporting development and validation of Infectious Disease Dx tests.</title>
        <authorList>
            <person name="Sproer C."/>
            <person name="Gronow S."/>
            <person name="Severitt S."/>
            <person name="Schroder I."/>
            <person name="Tallon L."/>
            <person name="Sadzewicz L."/>
            <person name="Zhao X."/>
            <person name="Boylan J."/>
            <person name="Ott S."/>
            <person name="Bowen H."/>
            <person name="Vavikolanu K."/>
            <person name="Mehta A."/>
            <person name="Aluvathingal J."/>
            <person name="Nadendla S."/>
            <person name="Lowell S."/>
            <person name="Myers T."/>
            <person name="Yan Y."/>
            <person name="Sichtig H."/>
        </authorList>
    </citation>
    <scope>NUCLEOTIDE SEQUENCE [LARGE SCALE GENOMIC DNA]</scope>
    <source>
        <strain evidence="5 6">FDAARGOS_986</strain>
    </source>
</reference>
<dbReference type="NCBIfam" id="NF007693">
    <property type="entry name" value="PRK10371.1"/>
    <property type="match status" value="1"/>
</dbReference>
<keyword evidence="3" id="KW-0804">Transcription</keyword>
<sequence length="306" mass="34483">MTTTPERPYFSSVHELDEGLSSPLSLYSTYEAVAVELRPPHEMAGYHWHGQVEVNIPFDGDVEYTMNGQSFTLAAGHAGLFWAAIPHQLTRIGNCSQMGLINIPIHLFLSWPINRELLTQVTHGGVLQSRSPMLVSEFELARWVTESRMDDPGRQQLAADEICLMLRRIGLDGWSRLLANHNNQGAASGGSKHSQFHVQQMLEYIAAHHDAPLTTRELADHVGLHPNYAMGLFQKVMQMSIKQYVTAMRINHARALLSDTDRTILDIAMTAGFNSSSRFYETFQRYLGLTPSRYRQLSRERASSSQ</sequence>
<keyword evidence="1" id="KW-0805">Transcription regulation</keyword>
<feature type="domain" description="HTH araC/xylS-type" evidence="4">
    <location>
        <begin position="199"/>
        <end position="297"/>
    </location>
</feature>
<evidence type="ECO:0000256" key="1">
    <source>
        <dbReference type="ARBA" id="ARBA00023015"/>
    </source>
</evidence>
<evidence type="ECO:0000313" key="6">
    <source>
        <dbReference type="Proteomes" id="UP000595481"/>
    </source>
</evidence>
<dbReference type="PROSITE" id="PS01124">
    <property type="entry name" value="HTH_ARAC_FAMILY_2"/>
    <property type="match status" value="1"/>
</dbReference>
<evidence type="ECO:0000259" key="4">
    <source>
        <dbReference type="PROSITE" id="PS01124"/>
    </source>
</evidence>